<organism evidence="24 25">
    <name type="scientific">Aspergillus niger</name>
    <dbReference type="NCBI Taxonomy" id="5061"/>
    <lineage>
        <taxon>Eukaryota</taxon>
        <taxon>Fungi</taxon>
        <taxon>Dikarya</taxon>
        <taxon>Ascomycota</taxon>
        <taxon>Pezizomycotina</taxon>
        <taxon>Eurotiomycetes</taxon>
        <taxon>Eurotiomycetidae</taxon>
        <taxon>Eurotiales</taxon>
        <taxon>Aspergillaceae</taxon>
        <taxon>Aspergillus</taxon>
        <taxon>Aspergillus subgen. Circumdati</taxon>
    </lineage>
</organism>
<evidence type="ECO:0000256" key="10">
    <source>
        <dbReference type="ARBA" id="ARBA00022801"/>
    </source>
</evidence>
<dbReference type="InterPro" id="IPR034836">
    <property type="entry name" value="CBM20_glucoamylase"/>
</dbReference>
<feature type="region of interest" description="Disordered" evidence="20">
    <location>
        <begin position="1"/>
        <end position="68"/>
    </location>
</feature>
<dbReference type="InterPro" id="IPR017853">
    <property type="entry name" value="GH"/>
</dbReference>
<dbReference type="SUPFAM" id="SSF103473">
    <property type="entry name" value="MFS general substrate transporter"/>
    <property type="match status" value="1"/>
</dbReference>
<dbReference type="InterPro" id="IPR006047">
    <property type="entry name" value="GH13_cat_dom"/>
</dbReference>
<dbReference type="Gene3D" id="1.20.1250.20">
    <property type="entry name" value="MFS general substrate transporter like domains"/>
    <property type="match status" value="1"/>
</dbReference>
<dbReference type="InterPro" id="IPR013784">
    <property type="entry name" value="Carb-bd-like_fold"/>
</dbReference>
<dbReference type="FunFam" id="2.60.40.1180:FF:000037">
    <property type="entry name" value="Alpha-amylase A"/>
    <property type="match status" value="1"/>
</dbReference>
<dbReference type="Gene3D" id="2.60.40.1180">
    <property type="entry name" value="Golgi alpha-mannosidase II"/>
    <property type="match status" value="1"/>
</dbReference>
<evidence type="ECO:0000313" key="24">
    <source>
        <dbReference type="EMBL" id="GAQ42198.1"/>
    </source>
</evidence>
<evidence type="ECO:0000256" key="16">
    <source>
        <dbReference type="ARBA" id="ARBA00023277"/>
    </source>
</evidence>
<feature type="domain" description="CBM20" evidence="23">
    <location>
        <begin position="1076"/>
        <end position="1181"/>
    </location>
</feature>
<protein>
    <recommendedName>
        <fullName evidence="6">alpha-amylase</fullName>
        <ecNumber evidence="6">3.2.1.1</ecNumber>
    </recommendedName>
    <alternativeName>
        <fullName evidence="19">1,4-alpha-D-glucan glucanohydrolase</fullName>
    </alternativeName>
</protein>
<reference evidence="25" key="1">
    <citation type="journal article" date="2016" name="Genome Announc.">
        <title>Draft genome sequence of Aspergillus niger strain An76.</title>
        <authorList>
            <person name="Gong W."/>
            <person name="Cheng Z."/>
            <person name="Zhang H."/>
            <person name="Liu L."/>
            <person name="Gao P."/>
            <person name="Wang L."/>
        </authorList>
    </citation>
    <scope>NUCLEOTIDE SEQUENCE [LARGE SCALE GENOMIC DNA]</scope>
    <source>
        <strain evidence="25">An76</strain>
    </source>
</reference>
<dbReference type="GO" id="GO:0015174">
    <property type="term" value="F:basic amino acid transmembrane transporter activity"/>
    <property type="evidence" value="ECO:0007669"/>
    <property type="project" value="TreeGrafter"/>
</dbReference>
<dbReference type="GO" id="GO:0004556">
    <property type="term" value="F:alpha-amylase activity"/>
    <property type="evidence" value="ECO:0007669"/>
    <property type="project" value="UniProtKB-EC"/>
</dbReference>
<feature type="transmembrane region" description="Helical" evidence="21">
    <location>
        <begin position="469"/>
        <end position="492"/>
    </location>
</feature>
<dbReference type="PANTHER" id="PTHR23501:SF33">
    <property type="entry name" value="MAJOR FACILITATOR SUPERFAMILY (MFS) PROFILE DOMAIN-CONTAINING PROTEIN"/>
    <property type="match status" value="1"/>
</dbReference>
<dbReference type="InterPro" id="IPR020846">
    <property type="entry name" value="MFS_dom"/>
</dbReference>
<dbReference type="InterPro" id="IPR036259">
    <property type="entry name" value="MFS_trans_sf"/>
</dbReference>
<dbReference type="SUPFAM" id="SSF51445">
    <property type="entry name" value="(Trans)glycosidases"/>
    <property type="match status" value="1"/>
</dbReference>
<dbReference type="Gene3D" id="2.60.40.10">
    <property type="entry name" value="Immunoglobulins"/>
    <property type="match status" value="1"/>
</dbReference>
<comment type="subunit">
    <text evidence="5">Monomer.</text>
</comment>
<keyword evidence="7 21" id="KW-0812">Transmembrane</keyword>
<dbReference type="Pfam" id="PF00128">
    <property type="entry name" value="Alpha-amylase"/>
    <property type="match status" value="1"/>
</dbReference>
<comment type="subcellular location">
    <subcellularLocation>
        <location evidence="3">Membrane</location>
        <topology evidence="3">Multi-pass membrane protein</topology>
    </subcellularLocation>
</comment>
<keyword evidence="12 21" id="KW-1133">Transmembrane helix</keyword>
<dbReference type="SMART" id="SM01065">
    <property type="entry name" value="CBM_2"/>
    <property type="match status" value="1"/>
</dbReference>
<feature type="domain" description="Major facilitator superfamily (MFS) profile" evidence="22">
    <location>
        <begin position="80"/>
        <end position="562"/>
    </location>
</feature>
<dbReference type="GO" id="GO:0005509">
    <property type="term" value="F:calcium ion binding"/>
    <property type="evidence" value="ECO:0007669"/>
    <property type="project" value="InterPro"/>
</dbReference>
<dbReference type="InterPro" id="IPR013783">
    <property type="entry name" value="Ig-like_fold"/>
</dbReference>
<dbReference type="GO" id="GO:2001070">
    <property type="term" value="F:starch binding"/>
    <property type="evidence" value="ECO:0007669"/>
    <property type="project" value="InterPro"/>
</dbReference>
<sequence>MAVSASSPEPLGANIDERTPLNSSAQHATPSANTPDYSSITKGLTSDVHSSHGSDEEQPLINPPESPGKDVTALTSISTVIGVLLLGEFISNADATLVMAATGRISSEFNRLRDASWLSTAYTLGLCAAQPMYGKLSDIYGRKPLLLWAYFLFGVGCVISGIGPDMATVILGRAISGIGGAGTMAMGSIIITDIVPRRDVAHWRAYINIAMTLGRSAGGPVGGWLTDTIGWRWSFIIQGPLAAVAALLVVWKLKLVHPVTEKSIRRVDFLGTFLLATGIITITVIMDQAGQSFAWASLSTAILSTLSLSAFVAFVLVELYVAPEPIFELRMLRKPNVTPSYLIGSLQITAQVGMMFSVPLYFQVTSKASATVAGGHLVPAVIGNTLGGLIAGAFIRRTGQFKVLLILAGLVASVAYLLLFLRWNGHTGFWESLYIIPGGMGTGFCSAAAFVSMTAFLMPQEVAMATGGYFLLFSFAMTAGVTVTNSLLGTVFKRQMEQHLTGPGAKKIIERALSDTSYINGLQGHVRDVVVKGYVAGLRYTYPMRVSISSLALSVYLFGKLALGLSAAEWRTQSIYFLLTDRFGRADNSTTATCDTGDQIYCGGSWQGIINHLDYIQGMGFTAIWISPITEQLPQDTSDGEAYHGYWQQKIYDVNSNFGTADDLKSLSDALHARGMYLMVDVVPNHMGYAGNGNDVDYSVFDPFDSSSYFHPYCLITDWDNLTMVQDCWEGDTIVSLPDLNTTETAVRTIWYDWVADLVSNYSVDGLRIDSVLEVEPDFFPGYQEAAGVYCVGEVDNGNPALDCPYQDYLDGVLNYPIYWQLLYAFESSSGSISDLYNMIKSVASDCSDPTLLGNFIENHDNPRFASYTSDYSQAKNVLSYIFLSDGIPIVYAGEEQHYSGGDVPYNREATWLSGYDTSAELYTWIATTNAIRKLAISADSDYITYANDPIYTDSNTIAMRKGTSGSQVITVLSNKGSSGSSYTLSLSGSGYTSGTELIEAYTCTSVTVDSNGDIPVPMASGLPRVLLPASVVDSSSLCGGSGSTTTTAATSTSTSKATSSTTTTTAITTTSSSCTATSTTLPITFEELVTTTYGEEIYLSGSISQLGEWDTSDAVKLSADDYTSSNPEWYVTVSLPVGTTFEYKFIKVEEDGSVTWESDPNREYTVPECGSGETVVDTWR</sequence>
<evidence type="ECO:0000256" key="1">
    <source>
        <dbReference type="ARBA" id="ARBA00000548"/>
    </source>
</evidence>
<feature type="region of interest" description="Disordered" evidence="20">
    <location>
        <begin position="1043"/>
        <end position="1062"/>
    </location>
</feature>
<dbReference type="Gene3D" id="1.20.1720.10">
    <property type="entry name" value="Multidrug resistance protein D"/>
    <property type="match status" value="1"/>
</dbReference>
<dbReference type="SUPFAM" id="SSF49452">
    <property type="entry name" value="Starch-binding domain-like"/>
    <property type="match status" value="1"/>
</dbReference>
<dbReference type="FunFam" id="2.60.40.10:FF:000552">
    <property type="entry name" value="Related to glucoamylase"/>
    <property type="match status" value="1"/>
</dbReference>
<feature type="transmembrane region" description="Helical" evidence="21">
    <location>
        <begin position="231"/>
        <end position="255"/>
    </location>
</feature>
<dbReference type="Pfam" id="PF00686">
    <property type="entry name" value="CBM_20"/>
    <property type="match status" value="1"/>
</dbReference>
<dbReference type="VEuPathDB" id="FungiDB:M747DRAFT_340768"/>
<evidence type="ECO:0000256" key="9">
    <source>
        <dbReference type="ARBA" id="ARBA00022729"/>
    </source>
</evidence>
<dbReference type="VEuPathDB" id="FungiDB:ATCC64974_89560"/>
<dbReference type="SMR" id="A0A124BXE9"/>
<keyword evidence="15" id="KW-0325">Glycoprotein</keyword>
<evidence type="ECO:0000256" key="20">
    <source>
        <dbReference type="SAM" id="MobiDB-lite"/>
    </source>
</evidence>
<dbReference type="PANTHER" id="PTHR23501">
    <property type="entry name" value="MAJOR FACILITATOR SUPERFAMILY"/>
    <property type="match status" value="1"/>
</dbReference>
<evidence type="ECO:0000256" key="3">
    <source>
        <dbReference type="ARBA" id="ARBA00004141"/>
    </source>
</evidence>
<evidence type="ECO:0000256" key="14">
    <source>
        <dbReference type="ARBA" id="ARBA00023157"/>
    </source>
</evidence>
<dbReference type="VEuPathDB" id="FungiDB:ATCC64974_89550"/>
<dbReference type="GO" id="GO:0000272">
    <property type="term" value="P:polysaccharide catabolic process"/>
    <property type="evidence" value="ECO:0007669"/>
    <property type="project" value="UniProtKB-KW"/>
</dbReference>
<dbReference type="InterPro" id="IPR002044">
    <property type="entry name" value="CBM20"/>
</dbReference>
<dbReference type="EC" id="3.2.1.1" evidence="6"/>
<keyword evidence="18" id="KW-0624">Polysaccharide degradation</keyword>
<feature type="transmembrane region" description="Helical" evidence="21">
    <location>
        <begin position="267"/>
        <end position="286"/>
    </location>
</feature>
<dbReference type="VEuPathDB" id="FungiDB:An11g03350"/>
<keyword evidence="14" id="KW-1015">Disulfide bond</keyword>
<dbReference type="FunFam" id="3.20.20.80:FF:000120">
    <property type="entry name" value="Alpha-amylase A"/>
    <property type="match status" value="1"/>
</dbReference>
<dbReference type="VEuPathDB" id="FungiDB:M747DRAFT_339326"/>
<feature type="transmembrane region" description="Helical" evidence="21">
    <location>
        <begin position="341"/>
        <end position="362"/>
    </location>
</feature>
<dbReference type="VEuPathDB" id="FungiDB:ASPNIDRAFT2_178313"/>
<evidence type="ECO:0000256" key="12">
    <source>
        <dbReference type="ARBA" id="ARBA00022989"/>
    </source>
</evidence>
<dbReference type="Pfam" id="PF09260">
    <property type="entry name" value="A_amylase_dom_C"/>
    <property type="match status" value="1"/>
</dbReference>
<comment type="catalytic activity">
    <reaction evidence="1">
        <text>Endohydrolysis of (1-&gt;4)-alpha-D-glucosidic linkages in polysaccharides containing three or more (1-&gt;4)-alpha-linked D-glucose units.</text>
        <dbReference type="EC" id="3.2.1.1"/>
    </reaction>
</comment>
<name>A0A124BXE9_ASPNG</name>
<evidence type="ECO:0000256" key="7">
    <source>
        <dbReference type="ARBA" id="ARBA00022692"/>
    </source>
</evidence>
<dbReference type="Proteomes" id="UP000068243">
    <property type="component" value="Unassembled WGS sequence"/>
</dbReference>
<dbReference type="GO" id="GO:0000329">
    <property type="term" value="C:fungal-type vacuole membrane"/>
    <property type="evidence" value="ECO:0007669"/>
    <property type="project" value="TreeGrafter"/>
</dbReference>
<keyword evidence="10" id="KW-0378">Hydrolase</keyword>
<dbReference type="CDD" id="cd05811">
    <property type="entry name" value="CBM20_glucoamylase"/>
    <property type="match status" value="1"/>
</dbReference>
<dbReference type="OrthoDB" id="204980at2759"/>
<feature type="transmembrane region" description="Helical" evidence="21">
    <location>
        <begin position="433"/>
        <end position="457"/>
    </location>
</feature>
<dbReference type="VEuPathDB" id="FungiDB:An11g03340"/>
<keyword evidence="9" id="KW-0732">Signal</keyword>
<evidence type="ECO:0000259" key="23">
    <source>
        <dbReference type="PROSITE" id="PS51166"/>
    </source>
</evidence>
<dbReference type="InterPro" id="IPR013780">
    <property type="entry name" value="Glyco_hydro_b"/>
</dbReference>
<evidence type="ECO:0000259" key="22">
    <source>
        <dbReference type="PROSITE" id="PS50850"/>
    </source>
</evidence>
<dbReference type="CDD" id="cd11319">
    <property type="entry name" value="AmyAc_euk_AmyA"/>
    <property type="match status" value="1"/>
</dbReference>
<dbReference type="InterPro" id="IPR015340">
    <property type="entry name" value="A_amylase_C_dom"/>
</dbReference>
<feature type="transmembrane region" description="Helical" evidence="21">
    <location>
        <begin position="403"/>
        <end position="421"/>
    </location>
</feature>
<feature type="compositionally biased region" description="Polar residues" evidence="20">
    <location>
        <begin position="20"/>
        <end position="48"/>
    </location>
</feature>
<evidence type="ECO:0000256" key="15">
    <source>
        <dbReference type="ARBA" id="ARBA00023180"/>
    </source>
</evidence>
<evidence type="ECO:0000256" key="17">
    <source>
        <dbReference type="ARBA" id="ARBA00023295"/>
    </source>
</evidence>
<evidence type="ECO:0000256" key="21">
    <source>
        <dbReference type="SAM" id="Phobius"/>
    </source>
</evidence>
<dbReference type="InterPro" id="IPR011701">
    <property type="entry name" value="MFS"/>
</dbReference>
<evidence type="ECO:0000256" key="8">
    <source>
        <dbReference type="ARBA" id="ARBA00022723"/>
    </source>
</evidence>
<dbReference type="AlphaFoldDB" id="A0A124BXE9"/>
<feature type="transmembrane region" description="Helical" evidence="21">
    <location>
        <begin position="292"/>
        <end position="321"/>
    </location>
</feature>
<dbReference type="PaxDb" id="5061-CADANGAP00008518"/>
<evidence type="ECO:0000256" key="19">
    <source>
        <dbReference type="ARBA" id="ARBA00030238"/>
    </source>
</evidence>
<keyword evidence="17" id="KW-0326">Glycosidase</keyword>
<keyword evidence="16" id="KW-0119">Carbohydrate metabolism</keyword>
<feature type="transmembrane region" description="Helical" evidence="21">
    <location>
        <begin position="170"/>
        <end position="191"/>
    </location>
</feature>
<keyword evidence="11" id="KW-0106">Calcium</keyword>
<feature type="transmembrane region" description="Helical" evidence="21">
    <location>
        <begin position="368"/>
        <end position="391"/>
    </location>
</feature>
<dbReference type="VEuPathDB" id="FungiDB:An03g06550"/>
<feature type="transmembrane region" description="Helical" evidence="21">
    <location>
        <begin position="145"/>
        <end position="164"/>
    </location>
</feature>
<evidence type="ECO:0000256" key="18">
    <source>
        <dbReference type="ARBA" id="ARBA00023326"/>
    </source>
</evidence>
<proteinExistence type="inferred from homology"/>
<accession>A0A124BXE9</accession>
<dbReference type="Gene3D" id="3.20.20.80">
    <property type="entry name" value="Glycosidases"/>
    <property type="match status" value="1"/>
</dbReference>
<comment type="caution">
    <text evidence="24">The sequence shown here is derived from an EMBL/GenBank/DDBJ whole genome shotgun (WGS) entry which is preliminary data.</text>
</comment>
<gene>
    <name evidence="24" type="ORF">ABL_04859</name>
</gene>
<evidence type="ECO:0000256" key="4">
    <source>
        <dbReference type="ARBA" id="ARBA00008061"/>
    </source>
</evidence>
<evidence type="ECO:0000256" key="5">
    <source>
        <dbReference type="ARBA" id="ARBA00011245"/>
    </source>
</evidence>
<dbReference type="PROSITE" id="PS51166">
    <property type="entry name" value="CBM20"/>
    <property type="match status" value="1"/>
</dbReference>
<evidence type="ECO:0000256" key="6">
    <source>
        <dbReference type="ARBA" id="ARBA00012595"/>
    </source>
</evidence>
<evidence type="ECO:0000256" key="11">
    <source>
        <dbReference type="ARBA" id="ARBA00022837"/>
    </source>
</evidence>
<dbReference type="EMBL" id="BCMY01000007">
    <property type="protein sequence ID" value="GAQ42198.1"/>
    <property type="molecule type" value="Genomic_DNA"/>
</dbReference>
<dbReference type="SUPFAM" id="SSF51011">
    <property type="entry name" value="Glycosyl hydrolase domain"/>
    <property type="match status" value="1"/>
</dbReference>
<dbReference type="Pfam" id="PF07690">
    <property type="entry name" value="MFS_1"/>
    <property type="match status" value="1"/>
</dbReference>
<dbReference type="VEuPathDB" id="FungiDB:M747DRAFT_26132"/>
<keyword evidence="8" id="KW-0479">Metal-binding</keyword>
<keyword evidence="13 21" id="KW-0472">Membrane</keyword>
<comment type="cofactor">
    <cofactor evidence="2">
        <name>Ca(2+)</name>
        <dbReference type="ChEBI" id="CHEBI:29108"/>
    </cofactor>
</comment>
<dbReference type="SMART" id="SM00642">
    <property type="entry name" value="Aamy"/>
    <property type="match status" value="1"/>
</dbReference>
<dbReference type="VEuPathDB" id="FungiDB:ASPNIDRAFT2_1147022"/>
<evidence type="ECO:0000256" key="2">
    <source>
        <dbReference type="ARBA" id="ARBA00001913"/>
    </source>
</evidence>
<evidence type="ECO:0000313" key="25">
    <source>
        <dbReference type="Proteomes" id="UP000068243"/>
    </source>
</evidence>
<comment type="similarity">
    <text evidence="4">Belongs to the glycosyl hydrolase 13 family.</text>
</comment>
<evidence type="ECO:0000256" key="13">
    <source>
        <dbReference type="ARBA" id="ARBA00023136"/>
    </source>
</evidence>
<dbReference type="PROSITE" id="PS50850">
    <property type="entry name" value="MFS"/>
    <property type="match status" value="1"/>
</dbReference>